<dbReference type="GO" id="GO:0005524">
    <property type="term" value="F:ATP binding"/>
    <property type="evidence" value="ECO:0007669"/>
    <property type="project" value="UniProtKB-UniRule"/>
</dbReference>
<dbReference type="PANTHER" id="PTHR43289:SF6">
    <property type="entry name" value="SERINE_THREONINE-PROTEIN KINASE NEKL-3"/>
    <property type="match status" value="1"/>
</dbReference>
<feature type="domain" description="Protein kinase" evidence="9">
    <location>
        <begin position="15"/>
        <end position="285"/>
    </location>
</feature>
<feature type="compositionally biased region" description="Polar residues" evidence="8">
    <location>
        <begin position="285"/>
        <end position="301"/>
    </location>
</feature>
<evidence type="ECO:0000256" key="2">
    <source>
        <dbReference type="ARBA" id="ARBA00022527"/>
    </source>
</evidence>
<evidence type="ECO:0000256" key="1">
    <source>
        <dbReference type="ARBA" id="ARBA00012513"/>
    </source>
</evidence>
<gene>
    <name evidence="10" type="ORF">EPA93_18825</name>
</gene>
<dbReference type="KEGG" id="kbs:EPA93_18825"/>
<name>A0A4P6JR67_KTERU</name>
<dbReference type="OrthoDB" id="9814968at2"/>
<keyword evidence="11" id="KW-1185">Reference proteome</keyword>
<dbReference type="FunFam" id="1.10.510.10:FF:000021">
    <property type="entry name" value="Serine/threonine protein kinase"/>
    <property type="match status" value="1"/>
</dbReference>
<accession>A0A4P6JR67</accession>
<keyword evidence="5 10" id="KW-0418">Kinase</keyword>
<proteinExistence type="predicted"/>
<evidence type="ECO:0000256" key="6">
    <source>
        <dbReference type="ARBA" id="ARBA00022840"/>
    </source>
</evidence>
<keyword evidence="2 10" id="KW-0723">Serine/threonine-protein kinase</keyword>
<dbReference type="InterPro" id="IPR008271">
    <property type="entry name" value="Ser/Thr_kinase_AS"/>
</dbReference>
<dbReference type="Pfam" id="PF00069">
    <property type="entry name" value="Pkinase"/>
    <property type="match status" value="1"/>
</dbReference>
<dbReference type="EMBL" id="CP035758">
    <property type="protein sequence ID" value="QBD77937.1"/>
    <property type="molecule type" value="Genomic_DNA"/>
</dbReference>
<dbReference type="CDD" id="cd14014">
    <property type="entry name" value="STKc_PknB_like"/>
    <property type="match status" value="1"/>
</dbReference>
<dbReference type="InterPro" id="IPR011009">
    <property type="entry name" value="Kinase-like_dom_sf"/>
</dbReference>
<evidence type="ECO:0000313" key="10">
    <source>
        <dbReference type="EMBL" id="QBD77937.1"/>
    </source>
</evidence>
<evidence type="ECO:0000256" key="8">
    <source>
        <dbReference type="SAM" id="MobiDB-lite"/>
    </source>
</evidence>
<sequence>MSNTDNLSGKTLGTCTLERLLGQGGMGAVYLAKQTRPARNVAVKVLFPNLAPNSEVYQEFLVRFRREADIVARLEHVNIMPIYEYGEESGLAYLVMPYLSGGSLRDVLARRGALPLSEVIKYTEQAASALDYAHRQGVVHRDLKPANFLLHADGRLVLADFGIARIMEGNAASGATLTSTGTILGTPEYMAPEMAQGETIDFRADIYELGIVIFQLLSGHVPFAGNTPYAVAIQHIQEPLPSLRRMNPAIPAAVDAVLQKATSKHREERYTTVSEMAEALRRAQFASSPATARQSSNQEDQFPTVAASPPPPPSGSGRKNIQTPPHHHRHKPDIMVSRDSMAIPIPHKAAIRLPTSVAISRALIRLYPPVLSGGPGGYSLAYSSPSCSSSVELS</sequence>
<reference evidence="10 11" key="1">
    <citation type="submission" date="2019-01" db="EMBL/GenBank/DDBJ databases">
        <title>Ktedonosporobacter rubrisoli SCAWS-G2.</title>
        <authorList>
            <person name="Huang Y."/>
            <person name="Yan B."/>
        </authorList>
    </citation>
    <scope>NUCLEOTIDE SEQUENCE [LARGE SCALE GENOMIC DNA]</scope>
    <source>
        <strain evidence="10 11">SCAWS-G2</strain>
    </source>
</reference>
<dbReference type="InterPro" id="IPR017441">
    <property type="entry name" value="Protein_kinase_ATP_BS"/>
</dbReference>
<organism evidence="10 11">
    <name type="scientific">Ktedonosporobacter rubrisoli</name>
    <dbReference type="NCBI Taxonomy" id="2509675"/>
    <lineage>
        <taxon>Bacteria</taxon>
        <taxon>Bacillati</taxon>
        <taxon>Chloroflexota</taxon>
        <taxon>Ktedonobacteria</taxon>
        <taxon>Ktedonobacterales</taxon>
        <taxon>Ktedonosporobacteraceae</taxon>
        <taxon>Ktedonosporobacter</taxon>
    </lineage>
</organism>
<evidence type="ECO:0000256" key="7">
    <source>
        <dbReference type="PROSITE-ProRule" id="PRU10141"/>
    </source>
</evidence>
<evidence type="ECO:0000256" key="4">
    <source>
        <dbReference type="ARBA" id="ARBA00022741"/>
    </source>
</evidence>
<dbReference type="PROSITE" id="PS00107">
    <property type="entry name" value="PROTEIN_KINASE_ATP"/>
    <property type="match status" value="1"/>
</dbReference>
<dbReference type="EC" id="2.7.11.1" evidence="1"/>
<keyword evidence="6 7" id="KW-0067">ATP-binding</keyword>
<dbReference type="PROSITE" id="PS00108">
    <property type="entry name" value="PROTEIN_KINASE_ST"/>
    <property type="match status" value="1"/>
</dbReference>
<dbReference type="Gene3D" id="1.10.510.10">
    <property type="entry name" value="Transferase(Phosphotransferase) domain 1"/>
    <property type="match status" value="1"/>
</dbReference>
<evidence type="ECO:0000313" key="11">
    <source>
        <dbReference type="Proteomes" id="UP000290365"/>
    </source>
</evidence>
<feature type="binding site" evidence="7">
    <location>
        <position position="44"/>
    </location>
    <ligand>
        <name>ATP</name>
        <dbReference type="ChEBI" id="CHEBI:30616"/>
    </ligand>
</feature>
<dbReference type="GO" id="GO:0004674">
    <property type="term" value="F:protein serine/threonine kinase activity"/>
    <property type="evidence" value="ECO:0007669"/>
    <property type="project" value="UniProtKB-KW"/>
</dbReference>
<keyword evidence="4 7" id="KW-0547">Nucleotide-binding</keyword>
<feature type="region of interest" description="Disordered" evidence="8">
    <location>
        <begin position="284"/>
        <end position="332"/>
    </location>
</feature>
<protein>
    <recommendedName>
        <fullName evidence="1">non-specific serine/threonine protein kinase</fullName>
        <ecNumber evidence="1">2.7.11.1</ecNumber>
    </recommendedName>
</protein>
<dbReference type="SMART" id="SM00220">
    <property type="entry name" value="S_TKc"/>
    <property type="match status" value="1"/>
</dbReference>
<dbReference type="Gene3D" id="3.30.200.20">
    <property type="entry name" value="Phosphorylase Kinase, domain 1"/>
    <property type="match status" value="1"/>
</dbReference>
<evidence type="ECO:0000259" key="9">
    <source>
        <dbReference type="PROSITE" id="PS50011"/>
    </source>
</evidence>
<dbReference type="PANTHER" id="PTHR43289">
    <property type="entry name" value="MITOGEN-ACTIVATED PROTEIN KINASE KINASE KINASE 20-RELATED"/>
    <property type="match status" value="1"/>
</dbReference>
<evidence type="ECO:0000256" key="5">
    <source>
        <dbReference type="ARBA" id="ARBA00022777"/>
    </source>
</evidence>
<keyword evidence="3" id="KW-0808">Transferase</keyword>
<dbReference type="InterPro" id="IPR000719">
    <property type="entry name" value="Prot_kinase_dom"/>
</dbReference>
<dbReference type="SUPFAM" id="SSF56112">
    <property type="entry name" value="Protein kinase-like (PK-like)"/>
    <property type="match status" value="1"/>
</dbReference>
<dbReference type="AlphaFoldDB" id="A0A4P6JR67"/>
<dbReference type="PROSITE" id="PS50011">
    <property type="entry name" value="PROTEIN_KINASE_DOM"/>
    <property type="match status" value="1"/>
</dbReference>
<dbReference type="RefSeq" id="WP_129888990.1">
    <property type="nucleotide sequence ID" value="NZ_CP035758.1"/>
</dbReference>
<evidence type="ECO:0000256" key="3">
    <source>
        <dbReference type="ARBA" id="ARBA00022679"/>
    </source>
</evidence>
<dbReference type="Proteomes" id="UP000290365">
    <property type="component" value="Chromosome"/>
</dbReference>